<dbReference type="InterPro" id="IPR045863">
    <property type="entry name" value="CorA_TM1_TM2"/>
</dbReference>
<gene>
    <name evidence="7" type="ORF">W97_08964</name>
</gene>
<evidence type="ECO:0000256" key="2">
    <source>
        <dbReference type="ARBA" id="ARBA00022692"/>
    </source>
</evidence>
<dbReference type="GeneID" id="19906275"/>
<keyword evidence="3 6" id="KW-1133">Transmembrane helix</keyword>
<feature type="transmembrane region" description="Helical" evidence="6">
    <location>
        <begin position="437"/>
        <end position="456"/>
    </location>
</feature>
<dbReference type="GO" id="GO:0016020">
    <property type="term" value="C:membrane"/>
    <property type="evidence" value="ECO:0007669"/>
    <property type="project" value="UniProtKB-SubCell"/>
</dbReference>
<dbReference type="SUPFAM" id="SSF144083">
    <property type="entry name" value="Magnesium transport protein CorA, transmembrane region"/>
    <property type="match status" value="1"/>
</dbReference>
<evidence type="ECO:0000256" key="1">
    <source>
        <dbReference type="ARBA" id="ARBA00004141"/>
    </source>
</evidence>
<dbReference type="AlphaFoldDB" id="R7Z6R7"/>
<comment type="subcellular location">
    <subcellularLocation>
        <location evidence="1">Membrane</location>
        <topology evidence="1">Multi-pass membrane protein</topology>
    </subcellularLocation>
</comment>
<dbReference type="Proteomes" id="UP000016924">
    <property type="component" value="Unassembled WGS sequence"/>
</dbReference>
<organism evidence="7 8">
    <name type="scientific">Coniosporium apollinis (strain CBS 100218)</name>
    <name type="common">Rock-inhabiting black yeast</name>
    <dbReference type="NCBI Taxonomy" id="1168221"/>
    <lineage>
        <taxon>Eukaryota</taxon>
        <taxon>Fungi</taxon>
        <taxon>Dikarya</taxon>
        <taxon>Ascomycota</taxon>
        <taxon>Pezizomycotina</taxon>
        <taxon>Dothideomycetes</taxon>
        <taxon>Dothideomycetes incertae sedis</taxon>
        <taxon>Coniosporium</taxon>
    </lineage>
</organism>
<dbReference type="Gene3D" id="1.20.58.340">
    <property type="entry name" value="Magnesium transport protein CorA, transmembrane region"/>
    <property type="match status" value="1"/>
</dbReference>
<evidence type="ECO:0000313" key="7">
    <source>
        <dbReference type="EMBL" id="EON69704.1"/>
    </source>
</evidence>
<evidence type="ECO:0000256" key="4">
    <source>
        <dbReference type="ARBA" id="ARBA00023136"/>
    </source>
</evidence>
<sequence>MSPDRKDGRQDGNVLLVSYVGRDCSGECKFRVEAQEFGNIESLRNSYDSLKSHDQTALRVIHVQDAPWAVKLLLKKFNIDHCNDPVGTRFARWARYEKPQQRAGKPILKGETFSPQRDPSRDIRRTSFGLDYLKHYPADSVPDSAAADKMMELNHYDAAGAPAHGYDVFVQRLAVYIQHREALTLNVPLTAPDAGNPCYHHGAEDRGLEHLNKQHDSGSAGKGGRLASVAEVLPVQPMPDVKSFDNGSVVIIFEHSQSRAVEDTLIGARQETESRWQRLTLSLPQGDAVNDENLALQCMDLVLCDIFKALASAWERYLSSCGTHVSILEDKVYDSPADESRAPELWASHSLWRTVENLMRIHVDTVKEMRMHLRELAGEEIKEQWLGTVQDDFEKLANLVEDKLLKPTDNLRELMYQSVQIRDSRHNLELGMSMWRLSWITFIFLPLTFLVGFFGIDPFRRDPSVKWFVIFILPLTAIVVALWFSFKYSSAARIGHPTRRGVYEHEFHALSNAYPQLWSRAGPRTDVKPQGFSNKMKWRLILSWYAPSKTTLVPSYEPREETGAWSRVKRYLVWHWLGQIKFATASSIANLELEEESITGSDLNTNHVLDLSVTPLMATEAQPAIARSTTPPSRHLRPASASSGPSRPSSTTNSDFKIAEARSDVSNDEILKR</sequence>
<keyword evidence="2 6" id="KW-0812">Transmembrane</keyword>
<dbReference type="OrthoDB" id="194358at2759"/>
<keyword evidence="8" id="KW-1185">Reference proteome</keyword>
<accession>R7Z6R7</accession>
<dbReference type="EMBL" id="JH767624">
    <property type="protein sequence ID" value="EON69704.1"/>
    <property type="molecule type" value="Genomic_DNA"/>
</dbReference>
<protein>
    <submittedName>
        <fullName evidence="7">Uncharacterized protein</fullName>
    </submittedName>
</protein>
<feature type="compositionally biased region" description="Low complexity" evidence="5">
    <location>
        <begin position="638"/>
        <end position="650"/>
    </location>
</feature>
<evidence type="ECO:0000256" key="5">
    <source>
        <dbReference type="SAM" id="MobiDB-lite"/>
    </source>
</evidence>
<dbReference type="GO" id="GO:0046873">
    <property type="term" value="F:metal ion transmembrane transporter activity"/>
    <property type="evidence" value="ECO:0007669"/>
    <property type="project" value="InterPro"/>
</dbReference>
<feature type="region of interest" description="Disordered" evidence="5">
    <location>
        <begin position="624"/>
        <end position="673"/>
    </location>
</feature>
<dbReference type="eggNOG" id="ENOG502RJY5">
    <property type="taxonomic scope" value="Eukaryota"/>
</dbReference>
<evidence type="ECO:0000256" key="3">
    <source>
        <dbReference type="ARBA" id="ARBA00022989"/>
    </source>
</evidence>
<feature type="transmembrane region" description="Helical" evidence="6">
    <location>
        <begin position="468"/>
        <end position="486"/>
    </location>
</feature>
<dbReference type="HOGENOM" id="CLU_012440_0_0_1"/>
<dbReference type="RefSeq" id="XP_007785021.1">
    <property type="nucleotide sequence ID" value="XM_007786831.1"/>
</dbReference>
<dbReference type="OMA" id="HVQNADW"/>
<evidence type="ECO:0000313" key="8">
    <source>
        <dbReference type="Proteomes" id="UP000016924"/>
    </source>
</evidence>
<dbReference type="InterPro" id="IPR002523">
    <property type="entry name" value="MgTranspt_CorA/ZnTranspt_ZntB"/>
</dbReference>
<reference evidence="8" key="1">
    <citation type="submission" date="2012-06" db="EMBL/GenBank/DDBJ databases">
        <title>The genome sequence of Coniosporium apollinis CBS 100218.</title>
        <authorList>
            <consortium name="The Broad Institute Genome Sequencing Platform"/>
            <person name="Cuomo C."/>
            <person name="Gorbushina A."/>
            <person name="Noack S."/>
            <person name="Walker B."/>
            <person name="Young S.K."/>
            <person name="Zeng Q."/>
            <person name="Gargeya S."/>
            <person name="Fitzgerald M."/>
            <person name="Haas B."/>
            <person name="Abouelleil A."/>
            <person name="Alvarado L."/>
            <person name="Arachchi H.M."/>
            <person name="Berlin A.M."/>
            <person name="Chapman S.B."/>
            <person name="Goldberg J."/>
            <person name="Griggs A."/>
            <person name="Gujja S."/>
            <person name="Hansen M."/>
            <person name="Howarth C."/>
            <person name="Imamovic A."/>
            <person name="Larimer J."/>
            <person name="McCowan C."/>
            <person name="Montmayeur A."/>
            <person name="Murphy C."/>
            <person name="Neiman D."/>
            <person name="Pearson M."/>
            <person name="Priest M."/>
            <person name="Roberts A."/>
            <person name="Saif S."/>
            <person name="Shea T."/>
            <person name="Sisk P."/>
            <person name="Sykes S."/>
            <person name="Wortman J."/>
            <person name="Nusbaum C."/>
            <person name="Birren B."/>
        </authorList>
    </citation>
    <scope>NUCLEOTIDE SEQUENCE [LARGE SCALE GENOMIC DNA]</scope>
    <source>
        <strain evidence="8">CBS 100218</strain>
    </source>
</reference>
<feature type="compositionally biased region" description="Basic and acidic residues" evidence="5">
    <location>
        <begin position="657"/>
        <end position="673"/>
    </location>
</feature>
<evidence type="ECO:0000256" key="6">
    <source>
        <dbReference type="SAM" id="Phobius"/>
    </source>
</evidence>
<dbReference type="Pfam" id="PF01544">
    <property type="entry name" value="CorA"/>
    <property type="match status" value="1"/>
</dbReference>
<dbReference type="STRING" id="1168221.R7Z6R7"/>
<proteinExistence type="predicted"/>
<keyword evidence="4 6" id="KW-0472">Membrane</keyword>
<name>R7Z6R7_CONA1</name>